<dbReference type="NCBIfam" id="TIGR01682">
    <property type="entry name" value="moaD"/>
    <property type="match status" value="1"/>
</dbReference>
<dbReference type="InterPro" id="IPR003749">
    <property type="entry name" value="ThiS/MoaD-like"/>
</dbReference>
<dbReference type="SUPFAM" id="SSF54285">
    <property type="entry name" value="MoaD/ThiS"/>
    <property type="match status" value="1"/>
</dbReference>
<comment type="caution">
    <text evidence="4">The sequence shown here is derived from an EMBL/GenBank/DDBJ whole genome shotgun (WGS) entry which is preliminary data.</text>
</comment>
<name>A0ABQ2PKH7_9NEIS</name>
<comment type="similarity">
    <text evidence="2">Belongs to the MoaD family.</text>
</comment>
<evidence type="ECO:0000256" key="3">
    <source>
        <dbReference type="ARBA" id="ARBA00024247"/>
    </source>
</evidence>
<keyword evidence="1" id="KW-0547">Nucleotide-binding</keyword>
<dbReference type="PANTHER" id="PTHR33359">
    <property type="entry name" value="MOLYBDOPTERIN SYNTHASE SULFUR CARRIER SUBUNIT"/>
    <property type="match status" value="1"/>
</dbReference>
<proteinExistence type="inferred from homology"/>
<reference evidence="5" key="1">
    <citation type="journal article" date="2019" name="Int. J. Syst. Evol. Microbiol.">
        <title>The Global Catalogue of Microorganisms (GCM) 10K type strain sequencing project: providing services to taxonomists for standard genome sequencing and annotation.</title>
        <authorList>
            <consortium name="The Broad Institute Genomics Platform"/>
            <consortium name="The Broad Institute Genome Sequencing Center for Infectious Disease"/>
            <person name="Wu L."/>
            <person name="Ma J."/>
        </authorList>
    </citation>
    <scope>NUCLEOTIDE SEQUENCE [LARGE SCALE GENOMIC DNA]</scope>
    <source>
        <strain evidence="5">CGMCC 1.8860</strain>
    </source>
</reference>
<dbReference type="InterPro" id="IPR044672">
    <property type="entry name" value="MOCS2A"/>
</dbReference>
<dbReference type="Gene3D" id="3.10.20.30">
    <property type="match status" value="1"/>
</dbReference>
<evidence type="ECO:0000256" key="1">
    <source>
        <dbReference type="ARBA" id="ARBA00022741"/>
    </source>
</evidence>
<keyword evidence="5" id="KW-1185">Reference proteome</keyword>
<gene>
    <name evidence="4" type="primary">moaD</name>
    <name evidence="4" type="ORF">GCM10010971_16890</name>
</gene>
<evidence type="ECO:0000313" key="4">
    <source>
        <dbReference type="EMBL" id="GGP25870.1"/>
    </source>
</evidence>
<dbReference type="Proteomes" id="UP000621859">
    <property type="component" value="Unassembled WGS sequence"/>
</dbReference>
<evidence type="ECO:0000313" key="5">
    <source>
        <dbReference type="Proteomes" id="UP000621859"/>
    </source>
</evidence>
<evidence type="ECO:0000256" key="2">
    <source>
        <dbReference type="ARBA" id="ARBA00024200"/>
    </source>
</evidence>
<dbReference type="CDD" id="cd00754">
    <property type="entry name" value="Ubl_MoaD"/>
    <property type="match status" value="1"/>
</dbReference>
<dbReference type="InterPro" id="IPR012675">
    <property type="entry name" value="Beta-grasp_dom_sf"/>
</dbReference>
<dbReference type="Pfam" id="PF02597">
    <property type="entry name" value="ThiS"/>
    <property type="match status" value="1"/>
</dbReference>
<organism evidence="4 5">
    <name type="scientific">Silvimonas amylolytica</name>
    <dbReference type="NCBI Taxonomy" id="449663"/>
    <lineage>
        <taxon>Bacteria</taxon>
        <taxon>Pseudomonadati</taxon>
        <taxon>Pseudomonadota</taxon>
        <taxon>Betaproteobacteria</taxon>
        <taxon>Neisseriales</taxon>
        <taxon>Chitinibacteraceae</taxon>
        <taxon>Silvimonas</taxon>
    </lineage>
</organism>
<dbReference type="InterPro" id="IPR016155">
    <property type="entry name" value="Mopterin_synth/thiamin_S_b"/>
</dbReference>
<protein>
    <recommendedName>
        <fullName evidence="3">Molybdopterin synthase sulfur carrier subunit</fullName>
    </recommendedName>
</protein>
<accession>A0ABQ2PKH7</accession>
<dbReference type="EMBL" id="BMLY01000002">
    <property type="protein sequence ID" value="GGP25870.1"/>
    <property type="molecule type" value="Genomic_DNA"/>
</dbReference>
<sequence length="89" mass="9930">MNTMKQLELRYFARLRDALGLDAETVSVPAQVNTVRDLVAWLRQRGGEWDAQFSGTRPFRAAINQDIVSLDETLPDRAEVALFPPVTGG</sequence>
<dbReference type="PANTHER" id="PTHR33359:SF1">
    <property type="entry name" value="MOLYBDOPTERIN SYNTHASE SULFUR CARRIER SUBUNIT"/>
    <property type="match status" value="1"/>
</dbReference>